<dbReference type="InterPro" id="IPR003126">
    <property type="entry name" value="Znf_UBR"/>
</dbReference>
<feature type="region of interest" description="Disordered" evidence="5">
    <location>
        <begin position="1"/>
        <end position="32"/>
    </location>
</feature>
<feature type="region of interest" description="Disordered" evidence="5">
    <location>
        <begin position="440"/>
        <end position="469"/>
    </location>
</feature>
<dbReference type="EMBL" id="JABSNW010000004">
    <property type="protein sequence ID" value="KAL2887880.1"/>
    <property type="molecule type" value="Genomic_DNA"/>
</dbReference>
<feature type="compositionally biased region" description="Polar residues" evidence="5">
    <location>
        <begin position="1"/>
        <end position="16"/>
    </location>
</feature>
<dbReference type="InterPro" id="IPR047506">
    <property type="entry name" value="UBR7-like_UBR-box"/>
</dbReference>
<dbReference type="SMART" id="SM00396">
    <property type="entry name" value="ZnF_UBR1"/>
    <property type="match status" value="1"/>
</dbReference>
<dbReference type="PANTHER" id="PTHR13513:SF9">
    <property type="entry name" value="E3 UBIQUITIN-PROTEIN LIGASE UBR7-RELATED"/>
    <property type="match status" value="1"/>
</dbReference>
<reference evidence="7 8" key="1">
    <citation type="submission" date="2020-05" db="EMBL/GenBank/DDBJ databases">
        <title>Ceratocystis lukuohia genome.</title>
        <authorList>
            <person name="Harrington T.C."/>
            <person name="Kim K."/>
            <person name="Mayers C.G."/>
        </authorList>
    </citation>
    <scope>NUCLEOTIDE SEQUENCE [LARGE SCALE GENOMIC DNA]</scope>
    <source>
        <strain evidence="7 8">C4212</strain>
    </source>
</reference>
<dbReference type="RefSeq" id="XP_070859060.1">
    <property type="nucleotide sequence ID" value="XM_071002726.1"/>
</dbReference>
<evidence type="ECO:0000256" key="2">
    <source>
        <dbReference type="ARBA" id="ARBA00022771"/>
    </source>
</evidence>
<gene>
    <name evidence="7" type="ORF">HOO65_040217</name>
</gene>
<feature type="compositionally biased region" description="Polar residues" evidence="5">
    <location>
        <begin position="446"/>
        <end position="462"/>
    </location>
</feature>
<evidence type="ECO:0000256" key="1">
    <source>
        <dbReference type="ARBA" id="ARBA00022723"/>
    </source>
</evidence>
<feature type="compositionally biased region" description="Acidic residues" evidence="5">
    <location>
        <begin position="256"/>
        <end position="271"/>
    </location>
</feature>
<feature type="region of interest" description="Disordered" evidence="5">
    <location>
        <begin position="218"/>
        <end position="271"/>
    </location>
</feature>
<feature type="zinc finger region" description="UBR-type" evidence="4">
    <location>
        <begin position="55"/>
        <end position="134"/>
    </location>
</feature>
<keyword evidence="8" id="KW-1185">Reference proteome</keyword>
<dbReference type="InterPro" id="IPR040204">
    <property type="entry name" value="UBR7"/>
</dbReference>
<organism evidence="7 8">
    <name type="scientific">Ceratocystis lukuohia</name>
    <dbReference type="NCBI Taxonomy" id="2019550"/>
    <lineage>
        <taxon>Eukaryota</taxon>
        <taxon>Fungi</taxon>
        <taxon>Dikarya</taxon>
        <taxon>Ascomycota</taxon>
        <taxon>Pezizomycotina</taxon>
        <taxon>Sordariomycetes</taxon>
        <taxon>Hypocreomycetidae</taxon>
        <taxon>Microascales</taxon>
        <taxon>Ceratocystidaceae</taxon>
        <taxon>Ceratocystis</taxon>
    </lineage>
</organism>
<dbReference type="CDD" id="cd19677">
    <property type="entry name" value="UBR-box_UBR7"/>
    <property type="match status" value="1"/>
</dbReference>
<feature type="compositionally biased region" description="Basic and acidic residues" evidence="5">
    <location>
        <begin position="539"/>
        <end position="551"/>
    </location>
</feature>
<evidence type="ECO:0000313" key="8">
    <source>
        <dbReference type="Proteomes" id="UP001610728"/>
    </source>
</evidence>
<sequence length="551" mass="59745">MSASNDPSDGSKSQVAKRSDSISQQSDNSQTAAEFLQSQMQLEAEAREALPYSINTCTYPQGPLRQSIFSCLTCNPPPADLSIPYDKAAGICYACSVQCHGDHQLVEIFSKRNFTCDCGTDRMPSKTPCSLRNDSKTGKKGAVGDKSAEGNRYNHNFRNYFCSCRQEYDAFSQKDTMFQCLGLGTHLDGGCGEDWFHPGCLVGLGAEWYEKQNPDVATEDGVATTKTKSEQAPKSGAPPSESIPREVPAAVAATSDGDDDEAIEDDVPMPEGFPEEDAFESFICFKCLEAHPWAKKYAGLPGFLPAVFAKPQKEDSTLETTVSEVESGCKSDIAVVEPKKRKAEELESDSLQVEDQAKRARTVSVDLSAAESLETDTKTVEGAVSIESGLDTPATMCKVSSITPSPEPFSLFCCPGFRDNLCPCSTCQLTLSSHPQLLEEEETYEPSISANSEAGGQSTAGSGSLYDRGESALKNMDRVRAIEGVMAYNMMKEKLKPFFEQFAGSGKAISADDIKDYFAKLRGDEQGMKDAQQAAEGSGVDRDKREEQDSF</sequence>
<dbReference type="Proteomes" id="UP001610728">
    <property type="component" value="Unassembled WGS sequence"/>
</dbReference>
<feature type="domain" description="UBR-type" evidence="6">
    <location>
        <begin position="55"/>
        <end position="134"/>
    </location>
</feature>
<feature type="compositionally biased region" description="Basic and acidic residues" evidence="5">
    <location>
        <begin position="133"/>
        <end position="148"/>
    </location>
</feature>
<name>A0ABR4MHW6_9PEZI</name>
<proteinExistence type="predicted"/>
<keyword evidence="1" id="KW-0479">Metal-binding</keyword>
<evidence type="ECO:0000256" key="5">
    <source>
        <dbReference type="SAM" id="MobiDB-lite"/>
    </source>
</evidence>
<dbReference type="PANTHER" id="PTHR13513">
    <property type="entry name" value="E3 UBIQUITIN-PROTEIN LIGASE UBR7"/>
    <property type="match status" value="1"/>
</dbReference>
<feature type="region of interest" description="Disordered" evidence="5">
    <location>
        <begin position="129"/>
        <end position="148"/>
    </location>
</feature>
<feature type="compositionally biased region" description="Low complexity" evidence="5">
    <location>
        <begin position="21"/>
        <end position="30"/>
    </location>
</feature>
<dbReference type="PROSITE" id="PS51157">
    <property type="entry name" value="ZF_UBR"/>
    <property type="match status" value="1"/>
</dbReference>
<evidence type="ECO:0000256" key="3">
    <source>
        <dbReference type="ARBA" id="ARBA00022833"/>
    </source>
</evidence>
<protein>
    <submittedName>
        <fullName evidence="7">Protein mlo2</fullName>
    </submittedName>
</protein>
<dbReference type="GeneID" id="98117993"/>
<accession>A0ABR4MHW6</accession>
<keyword evidence="3" id="KW-0862">Zinc</keyword>
<keyword evidence="2" id="KW-0863">Zinc-finger</keyword>
<feature type="region of interest" description="Disordered" evidence="5">
    <location>
        <begin position="525"/>
        <end position="551"/>
    </location>
</feature>
<evidence type="ECO:0000259" key="6">
    <source>
        <dbReference type="PROSITE" id="PS51157"/>
    </source>
</evidence>
<dbReference type="Pfam" id="PF02207">
    <property type="entry name" value="zf-UBR"/>
    <property type="match status" value="1"/>
</dbReference>
<comment type="caution">
    <text evidence="7">The sequence shown here is derived from an EMBL/GenBank/DDBJ whole genome shotgun (WGS) entry which is preliminary data.</text>
</comment>
<evidence type="ECO:0000313" key="7">
    <source>
        <dbReference type="EMBL" id="KAL2887880.1"/>
    </source>
</evidence>
<evidence type="ECO:0000256" key="4">
    <source>
        <dbReference type="PROSITE-ProRule" id="PRU00508"/>
    </source>
</evidence>